<reference evidence="4 5" key="1">
    <citation type="submission" date="2024-04" db="EMBL/GenBank/DDBJ databases">
        <title>Phyllosticta paracitricarpa is synonymous to the EU quarantine fungus P. citricarpa based on phylogenomic analyses.</title>
        <authorList>
            <consortium name="Lawrence Berkeley National Laboratory"/>
            <person name="Van ingen-buijs V.A."/>
            <person name="Van westerhoven A.C."/>
            <person name="Haridas S."/>
            <person name="Skiadas P."/>
            <person name="Martin F."/>
            <person name="Groenewald J.Z."/>
            <person name="Crous P.W."/>
            <person name="Seidl M.F."/>
        </authorList>
    </citation>
    <scope>NUCLEOTIDE SEQUENCE [LARGE SCALE GENOMIC DNA]</scope>
    <source>
        <strain evidence="4 5">CPC 17464</strain>
    </source>
</reference>
<evidence type="ECO:0000256" key="2">
    <source>
        <dbReference type="ARBA" id="ARBA00023239"/>
    </source>
</evidence>
<dbReference type="EMBL" id="JBBPEH010000002">
    <property type="protein sequence ID" value="KAK7542768.1"/>
    <property type="molecule type" value="Genomic_DNA"/>
</dbReference>
<dbReference type="EC" id="4.3.2.9" evidence="1"/>
<keyword evidence="2" id="KW-0456">Lyase</keyword>
<evidence type="ECO:0000256" key="3">
    <source>
        <dbReference type="SAM" id="MobiDB-lite"/>
    </source>
</evidence>
<gene>
    <name evidence="4" type="ORF">J3D65DRAFT_614889</name>
</gene>
<evidence type="ECO:0000313" key="4">
    <source>
        <dbReference type="EMBL" id="KAK7542768.1"/>
    </source>
</evidence>
<dbReference type="RefSeq" id="XP_066659061.1">
    <property type="nucleotide sequence ID" value="XM_066799264.1"/>
</dbReference>
<dbReference type="InterPro" id="IPR017939">
    <property type="entry name" value="G-Glutamylcylcotransferase"/>
</dbReference>
<dbReference type="Gene3D" id="3.10.490.10">
    <property type="entry name" value="Gamma-glutamyl cyclotransferase-like"/>
    <property type="match status" value="1"/>
</dbReference>
<accession>A0ABR1M5B1</accession>
<name>A0ABR1M5B1_9PEZI</name>
<evidence type="ECO:0000313" key="5">
    <source>
        <dbReference type="Proteomes" id="UP001360953"/>
    </source>
</evidence>
<dbReference type="PANTHER" id="PTHR12935">
    <property type="entry name" value="GAMMA-GLUTAMYLCYCLOTRANSFERASE"/>
    <property type="match status" value="1"/>
</dbReference>
<protein>
    <recommendedName>
        <fullName evidence="1">gamma-glutamylcyclotransferase</fullName>
        <ecNumber evidence="1">4.3.2.9</ecNumber>
    </recommendedName>
</protein>
<evidence type="ECO:0000256" key="1">
    <source>
        <dbReference type="ARBA" id="ARBA00012346"/>
    </source>
</evidence>
<organism evidence="4 5">
    <name type="scientific">Phyllosticta citribraziliensis</name>
    <dbReference type="NCBI Taxonomy" id="989973"/>
    <lineage>
        <taxon>Eukaryota</taxon>
        <taxon>Fungi</taxon>
        <taxon>Dikarya</taxon>
        <taxon>Ascomycota</taxon>
        <taxon>Pezizomycotina</taxon>
        <taxon>Dothideomycetes</taxon>
        <taxon>Dothideomycetes incertae sedis</taxon>
        <taxon>Botryosphaeriales</taxon>
        <taxon>Phyllostictaceae</taxon>
        <taxon>Phyllosticta</taxon>
    </lineage>
</organism>
<dbReference type="Proteomes" id="UP001360953">
    <property type="component" value="Unassembled WGS sequence"/>
</dbReference>
<proteinExistence type="predicted"/>
<comment type="caution">
    <text evidence="4">The sequence shown here is derived from an EMBL/GenBank/DDBJ whole genome shotgun (WGS) entry which is preliminary data.</text>
</comment>
<dbReference type="GeneID" id="92032170"/>
<keyword evidence="5" id="KW-1185">Reference proteome</keyword>
<sequence length="356" mass="39905">MPSPDVPVNRFQASRGRLWKTCESILWGQRQDHTAPDPLPKPSQARRKASLAERPLDLNDDTISNLLDTHEPGRTVLYLAYGSNLCHRTFEGTRGVKPLAKVNVVVPELRLTFDLPGIPYIEPCFANSGRRNPGAGLADATERTPLVRGTAYHKDRWEKGLVGVVYEVTAADYANIIATEGGGAAYQDVLVDCYALTDPDAVPEEPESKPFRAHTLFSPPQDSKRGGGFQRPDTSYAQPSARYLKLIRDGSEEHGLPRDYREYLLNIRPYTITSLRQKVGRVAMVLTWVPVLRLLLSLQEILKDDKGKSPKWLASSVSFVFKSIWVTYDAFFKKLFGDGERTIDQDDETEKASWAE</sequence>
<feature type="region of interest" description="Disordered" evidence="3">
    <location>
        <begin position="204"/>
        <end position="233"/>
    </location>
</feature>
<dbReference type="PANTHER" id="PTHR12935:SF0">
    <property type="entry name" value="GAMMA-GLUTAMYLCYCLOTRANSFERASE"/>
    <property type="match status" value="1"/>
</dbReference>